<keyword evidence="3" id="KW-0862">Zinc</keyword>
<gene>
    <name evidence="5" type="ORF">IAA47_01260</name>
</gene>
<dbReference type="AlphaFoldDB" id="A0A9E2KYC7"/>
<evidence type="ECO:0000256" key="2">
    <source>
        <dbReference type="ARBA" id="ARBA00022723"/>
    </source>
</evidence>
<evidence type="ECO:0000313" key="5">
    <source>
        <dbReference type="EMBL" id="MBU3841624.1"/>
    </source>
</evidence>
<dbReference type="InterPro" id="IPR012947">
    <property type="entry name" value="tRNA_SAD"/>
</dbReference>
<sequence>MRVLVKKCEKIKDGYILELEPNGAFYIDGKGGQLGDRGSIGEAKVIEVKENGVVVDRELELQEYEIEIDTQRQEDIACQHTSQHIFSALAYNIYGLNTVGFRMAEEYTTVDLDSNTITDEIVVDLENRVNEVIRDGKELKIFVMDNDEARNIEGLRKAIKEKVTGDVRFVEIPEIDLGACAGFHVKNTKDIQLFKIINQEKVKGNYTRFYFIAGKRAIEDYSNKHKLSRELCQTFSCKDKEIIEMVDKSIGEKRKVESEYKNLAMQYSELLATKLLKESEKIGKYQPIFYFGDSSVAQFLVKYMGDNNILLTGSGSNFSISAQEFDCKEFIKFLTNKYSNIKGGGNQSKGNFKGEIKESEIKGILLDYLKNSTL</sequence>
<dbReference type="SMART" id="SM00863">
    <property type="entry name" value="tRNA_SAD"/>
    <property type="match status" value="1"/>
</dbReference>
<comment type="caution">
    <text evidence="5">The sequence shown here is derived from an EMBL/GenBank/DDBJ whole genome shotgun (WGS) entry which is preliminary data.</text>
</comment>
<proteinExistence type="predicted"/>
<name>A0A9E2KYC7_9FUSO</name>
<evidence type="ECO:0000259" key="4">
    <source>
        <dbReference type="SMART" id="SM00863"/>
    </source>
</evidence>
<organism evidence="5 6">
    <name type="scientific">Candidatus Fusobacterium pullicola</name>
    <dbReference type="NCBI Taxonomy" id="2838601"/>
    <lineage>
        <taxon>Bacteria</taxon>
        <taxon>Fusobacteriati</taxon>
        <taxon>Fusobacteriota</taxon>
        <taxon>Fusobacteriia</taxon>
        <taxon>Fusobacteriales</taxon>
        <taxon>Fusobacteriaceae</taxon>
        <taxon>Fusobacterium</taxon>
    </lineage>
</organism>
<dbReference type="EMBL" id="JAHLFN010000013">
    <property type="protein sequence ID" value="MBU3841624.1"/>
    <property type="molecule type" value="Genomic_DNA"/>
</dbReference>
<dbReference type="Pfam" id="PF07973">
    <property type="entry name" value="tRNA_SAD"/>
    <property type="match status" value="1"/>
</dbReference>
<dbReference type="Gene3D" id="3.30.980.10">
    <property type="entry name" value="Threonyl-trna Synthetase, Chain A, domain 2"/>
    <property type="match status" value="1"/>
</dbReference>
<dbReference type="GO" id="GO:0002161">
    <property type="term" value="F:aminoacyl-tRNA deacylase activity"/>
    <property type="evidence" value="ECO:0007669"/>
    <property type="project" value="UniProtKB-ARBA"/>
</dbReference>
<dbReference type="InterPro" id="IPR018163">
    <property type="entry name" value="Thr/Ala-tRNA-synth_IIc_edit"/>
</dbReference>
<dbReference type="Proteomes" id="UP000724657">
    <property type="component" value="Unassembled WGS sequence"/>
</dbReference>
<dbReference type="GO" id="GO:0004812">
    <property type="term" value="F:aminoacyl-tRNA ligase activity"/>
    <property type="evidence" value="ECO:0007669"/>
    <property type="project" value="InterPro"/>
</dbReference>
<reference evidence="5" key="2">
    <citation type="submission" date="2021-04" db="EMBL/GenBank/DDBJ databases">
        <authorList>
            <person name="Gilroy R."/>
        </authorList>
    </citation>
    <scope>NUCLEOTIDE SEQUENCE</scope>
    <source>
        <strain evidence="5">A6-441</strain>
    </source>
</reference>
<keyword evidence="2" id="KW-0479">Metal-binding</keyword>
<dbReference type="PANTHER" id="PTHR43462">
    <property type="entry name" value="ALANYL-TRNA EDITING PROTEIN"/>
    <property type="match status" value="1"/>
</dbReference>
<reference evidence="5" key="1">
    <citation type="journal article" date="2021" name="PeerJ">
        <title>Extensive microbial diversity within the chicken gut microbiome revealed by metagenomics and culture.</title>
        <authorList>
            <person name="Gilroy R."/>
            <person name="Ravi A."/>
            <person name="Getino M."/>
            <person name="Pursley I."/>
            <person name="Horton D.L."/>
            <person name="Alikhan N.F."/>
            <person name="Baker D."/>
            <person name="Gharbi K."/>
            <person name="Hall N."/>
            <person name="Watson M."/>
            <person name="Adriaenssens E.M."/>
            <person name="Foster-Nyarko E."/>
            <person name="Jarju S."/>
            <person name="Secka A."/>
            <person name="Antonio M."/>
            <person name="Oren A."/>
            <person name="Chaudhuri R.R."/>
            <person name="La Ragione R."/>
            <person name="Hildebrand F."/>
            <person name="Pallen M.J."/>
        </authorList>
    </citation>
    <scope>NUCLEOTIDE SEQUENCE</scope>
    <source>
        <strain evidence="5">A6-441</strain>
    </source>
</reference>
<evidence type="ECO:0000256" key="3">
    <source>
        <dbReference type="ARBA" id="ARBA00022833"/>
    </source>
</evidence>
<evidence type="ECO:0000313" key="6">
    <source>
        <dbReference type="Proteomes" id="UP000724657"/>
    </source>
</evidence>
<dbReference type="GO" id="GO:0043039">
    <property type="term" value="P:tRNA aminoacylation"/>
    <property type="evidence" value="ECO:0007669"/>
    <property type="project" value="InterPro"/>
</dbReference>
<dbReference type="InterPro" id="IPR051335">
    <property type="entry name" value="Alanyl-tRNA_Editing_Enzymes"/>
</dbReference>
<dbReference type="PANTHER" id="PTHR43462:SF1">
    <property type="entry name" value="ALANYL-TRNA EDITING PROTEIN AARSD1"/>
    <property type="match status" value="1"/>
</dbReference>
<comment type="cofactor">
    <cofactor evidence="1">
        <name>Zn(2+)</name>
        <dbReference type="ChEBI" id="CHEBI:29105"/>
    </cofactor>
</comment>
<evidence type="ECO:0000256" key="1">
    <source>
        <dbReference type="ARBA" id="ARBA00001947"/>
    </source>
</evidence>
<dbReference type="SUPFAM" id="SSF55186">
    <property type="entry name" value="ThrRS/AlaRS common domain"/>
    <property type="match status" value="1"/>
</dbReference>
<accession>A0A9E2KYC7</accession>
<protein>
    <submittedName>
        <fullName evidence="5">Alanyl-tRNA editing protein</fullName>
    </submittedName>
</protein>
<dbReference type="GO" id="GO:0046872">
    <property type="term" value="F:metal ion binding"/>
    <property type="evidence" value="ECO:0007669"/>
    <property type="project" value="UniProtKB-KW"/>
</dbReference>
<dbReference type="GO" id="GO:0005524">
    <property type="term" value="F:ATP binding"/>
    <property type="evidence" value="ECO:0007669"/>
    <property type="project" value="InterPro"/>
</dbReference>
<feature type="domain" description="Threonyl/alanyl tRNA synthetase SAD" evidence="4">
    <location>
        <begin position="167"/>
        <end position="210"/>
    </location>
</feature>